<comment type="similarity">
    <text evidence="8">Belongs to the binding-protein-dependent transport system permease family.</text>
</comment>
<evidence type="ECO:0000256" key="7">
    <source>
        <dbReference type="ARBA" id="ARBA00023136"/>
    </source>
</evidence>
<evidence type="ECO:0000256" key="6">
    <source>
        <dbReference type="ARBA" id="ARBA00022989"/>
    </source>
</evidence>
<keyword evidence="3" id="KW-1003">Cell membrane</keyword>
<dbReference type="AlphaFoldDB" id="A0A3G3K2J5"/>
<keyword evidence="4" id="KW-0997">Cell inner membrane</keyword>
<evidence type="ECO:0000256" key="3">
    <source>
        <dbReference type="ARBA" id="ARBA00022475"/>
    </source>
</evidence>
<keyword evidence="11" id="KW-1185">Reference proteome</keyword>
<proteinExistence type="inferred from homology"/>
<dbReference type="PROSITE" id="PS50928">
    <property type="entry name" value="ABC_TM1"/>
    <property type="match status" value="1"/>
</dbReference>
<feature type="transmembrane region" description="Helical" evidence="8">
    <location>
        <begin position="240"/>
        <end position="260"/>
    </location>
</feature>
<feature type="domain" description="ABC transmembrane type-1" evidence="9">
    <location>
        <begin position="70"/>
        <end position="260"/>
    </location>
</feature>
<dbReference type="Pfam" id="PF00528">
    <property type="entry name" value="BPD_transp_1"/>
    <property type="match status" value="1"/>
</dbReference>
<evidence type="ECO:0000313" key="11">
    <source>
        <dbReference type="Proteomes" id="UP000269097"/>
    </source>
</evidence>
<keyword evidence="7 8" id="KW-0472">Membrane</keyword>
<feature type="transmembrane region" description="Helical" evidence="8">
    <location>
        <begin position="198"/>
        <end position="220"/>
    </location>
</feature>
<dbReference type="KEGG" id="coh:EAV92_20200"/>
<dbReference type="InterPro" id="IPR035906">
    <property type="entry name" value="MetI-like_sf"/>
</dbReference>
<comment type="subcellular location">
    <subcellularLocation>
        <location evidence="1">Cell inner membrane</location>
        <topology evidence="1">Multi-pass membrane protein</topology>
    </subcellularLocation>
    <subcellularLocation>
        <location evidence="8">Cell membrane</location>
        <topology evidence="8">Multi-pass membrane protein</topology>
    </subcellularLocation>
</comment>
<feature type="transmembrane region" description="Helical" evidence="8">
    <location>
        <begin position="133"/>
        <end position="154"/>
    </location>
</feature>
<evidence type="ECO:0000256" key="2">
    <source>
        <dbReference type="ARBA" id="ARBA00022448"/>
    </source>
</evidence>
<keyword evidence="5 8" id="KW-0812">Transmembrane</keyword>
<evidence type="ECO:0000259" key="9">
    <source>
        <dbReference type="PROSITE" id="PS50928"/>
    </source>
</evidence>
<dbReference type="PANTHER" id="PTHR43357:SF4">
    <property type="entry name" value="INNER MEMBRANE ABC TRANSPORTER PERMEASE PROTEIN YDCV"/>
    <property type="match status" value="1"/>
</dbReference>
<protein>
    <submittedName>
        <fullName evidence="10">ABC transporter permease subunit</fullName>
    </submittedName>
</protein>
<dbReference type="RefSeq" id="WP_123042758.1">
    <property type="nucleotide sequence ID" value="NZ_CP033433.1"/>
</dbReference>
<feature type="transmembrane region" description="Helical" evidence="8">
    <location>
        <begin position="74"/>
        <end position="99"/>
    </location>
</feature>
<name>A0A3G3K2J5_9BACL</name>
<accession>A0A3G3K2J5</accession>
<feature type="transmembrane region" description="Helical" evidence="8">
    <location>
        <begin position="105"/>
        <end position="126"/>
    </location>
</feature>
<feature type="transmembrane region" description="Helical" evidence="8">
    <location>
        <begin position="14"/>
        <end position="37"/>
    </location>
</feature>
<dbReference type="InterPro" id="IPR000515">
    <property type="entry name" value="MetI-like"/>
</dbReference>
<dbReference type="GO" id="GO:0055085">
    <property type="term" value="P:transmembrane transport"/>
    <property type="evidence" value="ECO:0007669"/>
    <property type="project" value="InterPro"/>
</dbReference>
<gene>
    <name evidence="10" type="ORF">EAV92_20200</name>
</gene>
<dbReference type="Gene3D" id="1.10.3720.10">
    <property type="entry name" value="MetI-like"/>
    <property type="match status" value="1"/>
</dbReference>
<evidence type="ECO:0000256" key="5">
    <source>
        <dbReference type="ARBA" id="ARBA00022692"/>
    </source>
</evidence>
<evidence type="ECO:0000256" key="8">
    <source>
        <dbReference type="RuleBase" id="RU363032"/>
    </source>
</evidence>
<dbReference type="CDD" id="cd06261">
    <property type="entry name" value="TM_PBP2"/>
    <property type="match status" value="1"/>
</dbReference>
<dbReference type="EMBL" id="CP033433">
    <property type="protein sequence ID" value="AYQ74678.1"/>
    <property type="molecule type" value="Genomic_DNA"/>
</dbReference>
<keyword evidence="6 8" id="KW-1133">Transmembrane helix</keyword>
<evidence type="ECO:0000313" key="10">
    <source>
        <dbReference type="EMBL" id="AYQ74678.1"/>
    </source>
</evidence>
<dbReference type="GO" id="GO:0005886">
    <property type="term" value="C:plasma membrane"/>
    <property type="evidence" value="ECO:0007669"/>
    <property type="project" value="UniProtKB-SubCell"/>
</dbReference>
<dbReference type="Proteomes" id="UP000269097">
    <property type="component" value="Chromosome"/>
</dbReference>
<organism evidence="10 11">
    <name type="scientific">Cohnella candidum</name>
    <dbReference type="NCBI Taxonomy" id="2674991"/>
    <lineage>
        <taxon>Bacteria</taxon>
        <taxon>Bacillati</taxon>
        <taxon>Bacillota</taxon>
        <taxon>Bacilli</taxon>
        <taxon>Bacillales</taxon>
        <taxon>Paenibacillaceae</taxon>
        <taxon>Cohnella</taxon>
    </lineage>
</organism>
<dbReference type="PANTHER" id="PTHR43357">
    <property type="entry name" value="INNER MEMBRANE ABC TRANSPORTER PERMEASE PROTEIN YDCV"/>
    <property type="match status" value="1"/>
</dbReference>
<reference evidence="10 11" key="1">
    <citation type="submission" date="2018-10" db="EMBL/GenBank/DDBJ databases">
        <title>Genome Sequence of Cohnella sp.</title>
        <authorList>
            <person name="Srinivasan S."/>
            <person name="Kim M.K."/>
        </authorList>
    </citation>
    <scope>NUCLEOTIDE SEQUENCE [LARGE SCALE GENOMIC DNA]</scope>
    <source>
        <strain evidence="10 11">18JY8-7</strain>
    </source>
</reference>
<evidence type="ECO:0000256" key="4">
    <source>
        <dbReference type="ARBA" id="ARBA00022519"/>
    </source>
</evidence>
<sequence>MAANLERKPAAGRIWHGLVAAVVLVFLLLPLLVTFLFSISTVWQDTVLPEGYTLDSYVRLFTDQRFLDALGRSFLVAVLTVALSLIVMVPTIFIVSLYVPSLEKWLQTVVLMPFALPGVVSAVGLIKLYSNPPFAISGTIWILIGAYFIIILPYVYQSTRNSLRAVNAAELMEAAEVLGAGKAAAFLCVILPNILPGVIVASLLSFSIVFGEFVLANMLVGGSYEVVQVYLYHMMGVDGHLSSATIVTFFAFVLILYVLVLKIGNRKPRTALPSEGGKEETA</sequence>
<evidence type="ECO:0000256" key="1">
    <source>
        <dbReference type="ARBA" id="ARBA00004429"/>
    </source>
</evidence>
<dbReference type="SUPFAM" id="SSF161098">
    <property type="entry name" value="MetI-like"/>
    <property type="match status" value="1"/>
</dbReference>
<keyword evidence="2 8" id="KW-0813">Transport</keyword>